<reference evidence="1 2" key="1">
    <citation type="journal article" date="2014" name="Genome Announc.">
        <title>Draft Genome Sequence of Lutibaculum baratangense Strain AMV1T, Isolated from a Mud Volcano in Andamans, India.</title>
        <authorList>
            <person name="Singh A."/>
            <person name="Sreenivas A."/>
            <person name="Sathyanarayana Reddy G."/>
            <person name="Pinnaka A.K."/>
            <person name="Shivaji S."/>
        </authorList>
    </citation>
    <scope>NUCLEOTIDE SEQUENCE [LARGE SCALE GENOMIC DNA]</scope>
    <source>
        <strain evidence="1 2">AMV1</strain>
    </source>
</reference>
<evidence type="ECO:0000313" key="2">
    <source>
        <dbReference type="Proteomes" id="UP000017819"/>
    </source>
</evidence>
<gene>
    <name evidence="1" type="ORF">N177_1197</name>
</gene>
<organism evidence="1 2">
    <name type="scientific">Lutibaculum baratangense AMV1</name>
    <dbReference type="NCBI Taxonomy" id="631454"/>
    <lineage>
        <taxon>Bacteria</taxon>
        <taxon>Pseudomonadati</taxon>
        <taxon>Pseudomonadota</taxon>
        <taxon>Alphaproteobacteria</taxon>
        <taxon>Hyphomicrobiales</taxon>
        <taxon>Tepidamorphaceae</taxon>
        <taxon>Lutibaculum</taxon>
    </lineage>
</organism>
<comment type="caution">
    <text evidence="1">The sequence shown here is derived from an EMBL/GenBank/DDBJ whole genome shotgun (WGS) entry which is preliminary data.</text>
</comment>
<accession>V4R1K6</accession>
<dbReference type="STRING" id="631454.N177_1197"/>
<dbReference type="AlphaFoldDB" id="V4R1K6"/>
<dbReference type="Proteomes" id="UP000017819">
    <property type="component" value="Unassembled WGS sequence"/>
</dbReference>
<sequence>MDQHERVAASVNPVRDALTAYQSVFRYESSHHHLLGY</sequence>
<proteinExistence type="predicted"/>
<name>V4R1K6_9HYPH</name>
<evidence type="ECO:0000313" key="1">
    <source>
        <dbReference type="EMBL" id="ESR25862.1"/>
    </source>
</evidence>
<keyword evidence="2" id="KW-1185">Reference proteome</keyword>
<protein>
    <submittedName>
        <fullName evidence="1">Uncharacterized protein</fullName>
    </submittedName>
</protein>
<dbReference type="EMBL" id="AWXZ01000017">
    <property type="protein sequence ID" value="ESR25862.1"/>
    <property type="molecule type" value="Genomic_DNA"/>
</dbReference>